<name>A0ABW4HJ01_9FLAO</name>
<evidence type="ECO:0000313" key="1">
    <source>
        <dbReference type="EMBL" id="MFD1604849.1"/>
    </source>
</evidence>
<protein>
    <recommendedName>
        <fullName evidence="3">Lipocalin-like domain-containing protein</fullName>
    </recommendedName>
</protein>
<sequence length="139" mass="16137">MSRFLPFFSLLLFCAAGCNQITESKYNGTWILKDQDYKDKIILKDGNYTKEYSSDDLRVPSTGKFYLNKNENRTGITLSLIPDKIISGRDTIFQECENLDVIEFNDSSLVILKPNQLDRDKMNNLIRVNEILIYKKPIK</sequence>
<reference evidence="2" key="1">
    <citation type="journal article" date="2019" name="Int. J. Syst. Evol. Microbiol.">
        <title>The Global Catalogue of Microorganisms (GCM) 10K type strain sequencing project: providing services to taxonomists for standard genome sequencing and annotation.</title>
        <authorList>
            <consortium name="The Broad Institute Genomics Platform"/>
            <consortium name="The Broad Institute Genome Sequencing Center for Infectious Disease"/>
            <person name="Wu L."/>
            <person name="Ma J."/>
        </authorList>
    </citation>
    <scope>NUCLEOTIDE SEQUENCE [LARGE SCALE GENOMIC DNA]</scope>
    <source>
        <strain evidence="2">CCUG 70865</strain>
    </source>
</reference>
<gene>
    <name evidence="1" type="ORF">ACFSC2_19075</name>
</gene>
<evidence type="ECO:0000313" key="2">
    <source>
        <dbReference type="Proteomes" id="UP001597138"/>
    </source>
</evidence>
<evidence type="ECO:0008006" key="3">
    <source>
        <dbReference type="Google" id="ProtNLM"/>
    </source>
</evidence>
<dbReference type="EMBL" id="JBHUDZ010000017">
    <property type="protein sequence ID" value="MFD1604849.1"/>
    <property type="molecule type" value="Genomic_DNA"/>
</dbReference>
<comment type="caution">
    <text evidence="1">The sequence shown here is derived from an EMBL/GenBank/DDBJ whole genome shotgun (WGS) entry which is preliminary data.</text>
</comment>
<dbReference type="RefSeq" id="WP_379813969.1">
    <property type="nucleotide sequence ID" value="NZ_JBHUDZ010000017.1"/>
</dbReference>
<proteinExistence type="predicted"/>
<accession>A0ABW4HJ01</accession>
<organism evidence="1 2">
    <name type="scientific">Flavobacterium artemisiae</name>
    <dbReference type="NCBI Taxonomy" id="2126556"/>
    <lineage>
        <taxon>Bacteria</taxon>
        <taxon>Pseudomonadati</taxon>
        <taxon>Bacteroidota</taxon>
        <taxon>Flavobacteriia</taxon>
        <taxon>Flavobacteriales</taxon>
        <taxon>Flavobacteriaceae</taxon>
        <taxon>Flavobacterium</taxon>
    </lineage>
</organism>
<keyword evidence="2" id="KW-1185">Reference proteome</keyword>
<dbReference type="Proteomes" id="UP001597138">
    <property type="component" value="Unassembled WGS sequence"/>
</dbReference>